<evidence type="ECO:0008006" key="4">
    <source>
        <dbReference type="Google" id="ProtNLM"/>
    </source>
</evidence>
<reference evidence="2 3" key="1">
    <citation type="submission" date="2019-03" db="EMBL/GenBank/DDBJ databases">
        <title>Seongchinamella monodicae gen. nov., sp. nov., a novel member of the Gammaproteobacteria isolated from a tidal mudflat of beach.</title>
        <authorList>
            <person name="Yang H.G."/>
            <person name="Kang J.W."/>
            <person name="Lee S.D."/>
        </authorList>
    </citation>
    <scope>NUCLEOTIDE SEQUENCE [LARGE SCALE GENOMIC DNA]</scope>
    <source>
        <strain evidence="2 3">GH4-78</strain>
    </source>
</reference>
<dbReference type="Proteomes" id="UP000295554">
    <property type="component" value="Unassembled WGS sequence"/>
</dbReference>
<sequence>MSKRLLLLWRLGLAAVLPLSLAGVANAQQFAGDNQWVAPHGVATIVGTVGEEYSQFYAVAALIPEWEFNLQLTHYYDDPRDDTDDYTATSLFAKYRISESEDEKTGYSVVFGTGLTPEHKEEGEVNDAFESWWALGTATYAFADNSILLDVLPGFTYNVDREQHSDSAWGFTYMSRVAVYDIIPQSAIVGEVFGTAGEAFAEPSYRLGVRWESPRWVAALTYSDAFDGSYGAGVEFGVFYLTDPRFCLGGCR</sequence>
<dbReference type="AlphaFoldDB" id="A0A4R5LQM7"/>
<keyword evidence="1" id="KW-0732">Signal</keyword>
<dbReference type="EMBL" id="SMSE01000003">
    <property type="protein sequence ID" value="TDG12795.1"/>
    <property type="molecule type" value="Genomic_DNA"/>
</dbReference>
<name>A0A4R5LQM7_9GAMM</name>
<dbReference type="RefSeq" id="WP_133213920.1">
    <property type="nucleotide sequence ID" value="NZ_SMSE01000003.1"/>
</dbReference>
<feature type="chain" id="PRO_5020660769" description="Transporter" evidence="1">
    <location>
        <begin position="28"/>
        <end position="252"/>
    </location>
</feature>
<gene>
    <name evidence="2" type="ORF">E2F43_14625</name>
</gene>
<dbReference type="OrthoDB" id="680231at2"/>
<accession>A0A4R5LQM7</accession>
<evidence type="ECO:0000313" key="3">
    <source>
        <dbReference type="Proteomes" id="UP000295554"/>
    </source>
</evidence>
<evidence type="ECO:0000313" key="2">
    <source>
        <dbReference type="EMBL" id="TDG12795.1"/>
    </source>
</evidence>
<evidence type="ECO:0000256" key="1">
    <source>
        <dbReference type="SAM" id="SignalP"/>
    </source>
</evidence>
<keyword evidence="3" id="KW-1185">Reference proteome</keyword>
<protein>
    <recommendedName>
        <fullName evidence="4">Transporter</fullName>
    </recommendedName>
</protein>
<comment type="caution">
    <text evidence="2">The sequence shown here is derived from an EMBL/GenBank/DDBJ whole genome shotgun (WGS) entry which is preliminary data.</text>
</comment>
<proteinExistence type="predicted"/>
<feature type="signal peptide" evidence="1">
    <location>
        <begin position="1"/>
        <end position="27"/>
    </location>
</feature>
<organism evidence="2 3">
    <name type="scientific">Seongchinamella unica</name>
    <dbReference type="NCBI Taxonomy" id="2547392"/>
    <lineage>
        <taxon>Bacteria</taxon>
        <taxon>Pseudomonadati</taxon>
        <taxon>Pseudomonadota</taxon>
        <taxon>Gammaproteobacteria</taxon>
        <taxon>Cellvibrionales</taxon>
        <taxon>Halieaceae</taxon>
        <taxon>Seongchinamella</taxon>
    </lineage>
</organism>